<feature type="compositionally biased region" description="Polar residues" evidence="1">
    <location>
        <begin position="287"/>
        <end position="296"/>
    </location>
</feature>
<gene>
    <name evidence="3" type="ORF">AK812_SmicGene28659</name>
</gene>
<sequence>MRRHLAFISRLAPPVAATFAVPSSHRPKAATYTATGGCPFGGDGGRPADTNASKQAARLARAVPREGADFAVFSRKDTSAQEVSFSELLDALCAPSDGPRAVLLGEVHDDAVTHKLQLQVLKHLEEHCRAQRRRLVLSLEMFETDVQDVLDEYVMHKAIREQDMLMDARPWGNYFEDYRPLVEFCRERHIRVIAANAPRRYVSLVAREGSAALEELTASRPLLPPLPLPEASAAYRRKFEETMSMPALQSKTGSCPFIGFSSDDMRQVKPEMIQAQQLWDHAMAQSVASALTSQNEEAGAEDGPPPLVHLGSGRNDP</sequence>
<keyword evidence="4" id="KW-1185">Reference proteome</keyword>
<feature type="region of interest" description="Disordered" evidence="1">
    <location>
        <begin position="287"/>
        <end position="317"/>
    </location>
</feature>
<name>A0A1Q9D3V1_SYMMI</name>
<evidence type="ECO:0000313" key="4">
    <source>
        <dbReference type="Proteomes" id="UP000186817"/>
    </source>
</evidence>
<dbReference type="InterPro" id="IPR007314">
    <property type="entry name" value="Cofac_haem-bd_dom"/>
</dbReference>
<dbReference type="EMBL" id="LSRX01000740">
    <property type="protein sequence ID" value="OLP89827.1"/>
    <property type="molecule type" value="Genomic_DNA"/>
</dbReference>
<evidence type="ECO:0000313" key="3">
    <source>
        <dbReference type="EMBL" id="OLP89827.1"/>
    </source>
</evidence>
<dbReference type="CDD" id="cd14727">
    <property type="entry name" value="ChanN-like"/>
    <property type="match status" value="1"/>
</dbReference>
<dbReference type="SUPFAM" id="SSF159501">
    <property type="entry name" value="EreA/ChaN-like"/>
    <property type="match status" value="1"/>
</dbReference>
<evidence type="ECO:0000259" key="2">
    <source>
        <dbReference type="Pfam" id="PF04187"/>
    </source>
</evidence>
<dbReference type="OrthoDB" id="205639at2759"/>
<protein>
    <recommendedName>
        <fullName evidence="2">Haem-binding uptake Tiki superfamily ChaN domain-containing protein</fullName>
    </recommendedName>
</protein>
<dbReference type="AlphaFoldDB" id="A0A1Q9D3V1"/>
<feature type="domain" description="Haem-binding uptake Tiki superfamily ChaN" evidence="2">
    <location>
        <begin position="100"/>
        <end position="294"/>
    </location>
</feature>
<dbReference type="Gene3D" id="3.40.50.11550">
    <property type="match status" value="1"/>
</dbReference>
<accession>A0A1Q9D3V1</accession>
<organism evidence="3 4">
    <name type="scientific">Symbiodinium microadriaticum</name>
    <name type="common">Dinoflagellate</name>
    <name type="synonym">Zooxanthella microadriatica</name>
    <dbReference type="NCBI Taxonomy" id="2951"/>
    <lineage>
        <taxon>Eukaryota</taxon>
        <taxon>Sar</taxon>
        <taxon>Alveolata</taxon>
        <taxon>Dinophyceae</taxon>
        <taxon>Suessiales</taxon>
        <taxon>Symbiodiniaceae</taxon>
        <taxon>Symbiodinium</taxon>
    </lineage>
</organism>
<reference evidence="3 4" key="1">
    <citation type="submission" date="2016-02" db="EMBL/GenBank/DDBJ databases">
        <title>Genome analysis of coral dinoflagellate symbionts highlights evolutionary adaptations to a symbiotic lifestyle.</title>
        <authorList>
            <person name="Aranda M."/>
            <person name="Li Y."/>
            <person name="Liew Y.J."/>
            <person name="Baumgarten S."/>
            <person name="Simakov O."/>
            <person name="Wilson M."/>
            <person name="Piel J."/>
            <person name="Ashoor H."/>
            <person name="Bougouffa S."/>
            <person name="Bajic V.B."/>
            <person name="Ryu T."/>
            <person name="Ravasi T."/>
            <person name="Bayer T."/>
            <person name="Micklem G."/>
            <person name="Kim H."/>
            <person name="Bhak J."/>
            <person name="Lajeunesse T.C."/>
            <person name="Voolstra C.R."/>
        </authorList>
    </citation>
    <scope>NUCLEOTIDE SEQUENCE [LARGE SCALE GENOMIC DNA]</scope>
    <source>
        <strain evidence="3 4">CCMP2467</strain>
    </source>
</reference>
<dbReference type="Pfam" id="PF04187">
    <property type="entry name" value="Cofac_haem_bdg"/>
    <property type="match status" value="1"/>
</dbReference>
<proteinExistence type="predicted"/>
<evidence type="ECO:0000256" key="1">
    <source>
        <dbReference type="SAM" id="MobiDB-lite"/>
    </source>
</evidence>
<comment type="caution">
    <text evidence="3">The sequence shown here is derived from an EMBL/GenBank/DDBJ whole genome shotgun (WGS) entry which is preliminary data.</text>
</comment>
<dbReference type="Proteomes" id="UP000186817">
    <property type="component" value="Unassembled WGS sequence"/>
</dbReference>